<protein>
    <submittedName>
        <fullName evidence="3">G-protein coupled receptor family C group 5 member B</fullName>
    </submittedName>
</protein>
<feature type="region of interest" description="Disordered" evidence="1">
    <location>
        <begin position="107"/>
        <end position="136"/>
    </location>
</feature>
<evidence type="ECO:0000256" key="2">
    <source>
        <dbReference type="SAM" id="SignalP"/>
    </source>
</evidence>
<keyword evidence="2" id="KW-0732">Signal</keyword>
<gene>
    <name evidence="3" type="ORF">Cadr_000024023</name>
</gene>
<feature type="chain" id="PRO_5024338373" evidence="2">
    <location>
        <begin position="24"/>
        <end position="143"/>
    </location>
</feature>
<feature type="signal peptide" evidence="2">
    <location>
        <begin position="1"/>
        <end position="23"/>
    </location>
</feature>
<evidence type="ECO:0000256" key="1">
    <source>
        <dbReference type="SAM" id="MobiDB-lite"/>
    </source>
</evidence>
<keyword evidence="4" id="KW-1185">Reference proteome</keyword>
<proteinExistence type="predicted"/>
<dbReference type="AlphaFoldDB" id="A0A5N4CYA7"/>
<keyword evidence="3" id="KW-0675">Receptor</keyword>
<evidence type="ECO:0000313" key="3">
    <source>
        <dbReference type="EMBL" id="KAB1263818.1"/>
    </source>
</evidence>
<reference evidence="3 4" key="1">
    <citation type="journal article" date="2019" name="Mol. Ecol. Resour.">
        <title>Improving Illumina assemblies with Hi-C and long reads: an example with the North African dromedary.</title>
        <authorList>
            <person name="Elbers J.P."/>
            <person name="Rogers M.F."/>
            <person name="Perelman P.L."/>
            <person name="Proskuryakova A.A."/>
            <person name="Serdyukova N.A."/>
            <person name="Johnson W.E."/>
            <person name="Horin P."/>
            <person name="Corander J."/>
            <person name="Murphy D."/>
            <person name="Burger P.A."/>
        </authorList>
    </citation>
    <scope>NUCLEOTIDE SEQUENCE [LARGE SCALE GENOMIC DNA]</scope>
    <source>
        <strain evidence="3">Drom800</strain>
        <tissue evidence="3">Blood</tissue>
    </source>
</reference>
<accession>A0A5N4CYA7</accession>
<feature type="compositionally biased region" description="Low complexity" evidence="1">
    <location>
        <begin position="107"/>
        <end position="117"/>
    </location>
</feature>
<evidence type="ECO:0000313" key="4">
    <source>
        <dbReference type="Proteomes" id="UP000299084"/>
    </source>
</evidence>
<dbReference type="EMBL" id="JWIN03000018">
    <property type="protein sequence ID" value="KAB1263818.1"/>
    <property type="molecule type" value="Genomic_DNA"/>
</dbReference>
<sequence>MLVQVIIAIAWLVLTVLRDSSLPAPTSHGLLMALIYDMDCSWHTAGAGPLHAVLASLRSEAERGLHLVTAFPPCSGGLETTVPLRHAELRQGDAWATPPWPSRWWPAAGSSSSSMPSRDPLHHSAAPQENTPNYFDTVAAEMR</sequence>
<comment type="caution">
    <text evidence="3">The sequence shown here is derived from an EMBL/GenBank/DDBJ whole genome shotgun (WGS) entry which is preliminary data.</text>
</comment>
<name>A0A5N4CYA7_CAMDR</name>
<dbReference type="Proteomes" id="UP000299084">
    <property type="component" value="Unassembled WGS sequence"/>
</dbReference>
<organism evidence="3 4">
    <name type="scientific">Camelus dromedarius</name>
    <name type="common">Dromedary</name>
    <name type="synonym">Arabian camel</name>
    <dbReference type="NCBI Taxonomy" id="9838"/>
    <lineage>
        <taxon>Eukaryota</taxon>
        <taxon>Metazoa</taxon>
        <taxon>Chordata</taxon>
        <taxon>Craniata</taxon>
        <taxon>Vertebrata</taxon>
        <taxon>Euteleostomi</taxon>
        <taxon>Mammalia</taxon>
        <taxon>Eutheria</taxon>
        <taxon>Laurasiatheria</taxon>
        <taxon>Artiodactyla</taxon>
        <taxon>Tylopoda</taxon>
        <taxon>Camelidae</taxon>
        <taxon>Camelus</taxon>
    </lineage>
</organism>